<accession>A0A8J2T9E7</accession>
<dbReference type="GO" id="GO:0005856">
    <property type="term" value="C:cytoskeleton"/>
    <property type="evidence" value="ECO:0007669"/>
    <property type="project" value="UniProtKB-SubCell"/>
</dbReference>
<dbReference type="SUPFAM" id="SSF52047">
    <property type="entry name" value="RNI-like"/>
    <property type="match status" value="1"/>
</dbReference>
<proteinExistence type="predicted"/>
<protein>
    <submittedName>
        <fullName evidence="5">ZYBA0S08-04918g1_1</fullName>
    </submittedName>
</protein>
<dbReference type="Proteomes" id="UP000019375">
    <property type="component" value="Unassembled WGS sequence"/>
</dbReference>
<feature type="compositionally biased region" description="Basic and acidic residues" evidence="4">
    <location>
        <begin position="1275"/>
        <end position="1286"/>
    </location>
</feature>
<feature type="compositionally biased region" description="Low complexity" evidence="4">
    <location>
        <begin position="1296"/>
        <end position="1318"/>
    </location>
</feature>
<feature type="compositionally biased region" description="Basic and acidic residues" evidence="4">
    <location>
        <begin position="218"/>
        <end position="232"/>
    </location>
</feature>
<keyword evidence="6" id="KW-1185">Reference proteome</keyword>
<feature type="compositionally biased region" description="Polar residues" evidence="4">
    <location>
        <begin position="376"/>
        <end position="388"/>
    </location>
</feature>
<dbReference type="InterPro" id="IPR052410">
    <property type="entry name" value="DRC5"/>
</dbReference>
<dbReference type="OrthoDB" id="8436363at2759"/>
<name>A0A8J2T9E7_ZYGB2</name>
<feature type="compositionally biased region" description="Basic and acidic residues" evidence="4">
    <location>
        <begin position="40"/>
        <end position="67"/>
    </location>
</feature>
<keyword evidence="3" id="KW-0206">Cytoskeleton</keyword>
<feature type="compositionally biased region" description="Basic and acidic residues" evidence="4">
    <location>
        <begin position="336"/>
        <end position="348"/>
    </location>
</feature>
<feature type="compositionally biased region" description="Basic and acidic residues" evidence="4">
    <location>
        <begin position="491"/>
        <end position="501"/>
    </location>
</feature>
<evidence type="ECO:0000256" key="3">
    <source>
        <dbReference type="ARBA" id="ARBA00023212"/>
    </source>
</evidence>
<feature type="region of interest" description="Disordered" evidence="4">
    <location>
        <begin position="29"/>
        <end position="188"/>
    </location>
</feature>
<dbReference type="InterPro" id="IPR032675">
    <property type="entry name" value="LRR_dom_sf"/>
</dbReference>
<organism evidence="5 6">
    <name type="scientific">Zygosaccharomyces bailii (strain CLIB 213 / ATCC 58445 / CBS 680 / BCRC 21525 / NBRC 1098 / NCYC 1416 / NRRL Y-2227)</name>
    <dbReference type="NCBI Taxonomy" id="1333698"/>
    <lineage>
        <taxon>Eukaryota</taxon>
        <taxon>Fungi</taxon>
        <taxon>Dikarya</taxon>
        <taxon>Ascomycota</taxon>
        <taxon>Saccharomycotina</taxon>
        <taxon>Saccharomycetes</taxon>
        <taxon>Saccharomycetales</taxon>
        <taxon>Saccharomycetaceae</taxon>
        <taxon>Zygosaccharomyces</taxon>
    </lineage>
</organism>
<comment type="subcellular location">
    <subcellularLocation>
        <location evidence="1">Cytoplasm</location>
        <location evidence="1">Cytoskeleton</location>
    </subcellularLocation>
</comment>
<keyword evidence="2" id="KW-0963">Cytoplasm</keyword>
<feature type="region of interest" description="Disordered" evidence="4">
    <location>
        <begin position="281"/>
        <end position="407"/>
    </location>
</feature>
<evidence type="ECO:0000313" key="6">
    <source>
        <dbReference type="Proteomes" id="UP000019375"/>
    </source>
</evidence>
<reference evidence="6" key="1">
    <citation type="journal article" date="2013" name="Genome Announc.">
        <title>Genome sequence of the food spoilage yeast Zygosaccharomyces bailii CLIB 213(T).</title>
        <authorList>
            <person name="Galeote V."/>
            <person name="Bigey F."/>
            <person name="Devillers H."/>
            <person name="Neuveglise C."/>
            <person name="Dequin S."/>
        </authorList>
    </citation>
    <scope>NUCLEOTIDE SEQUENCE [LARGE SCALE GENOMIC DNA]</scope>
    <source>
        <strain evidence="6">CLIB 213 / ATCC 58445 / CBS 680 / CCRC 21525 / NBRC 1098 / NCYC 1416 / NRRL Y-2227</strain>
    </source>
</reference>
<feature type="region of interest" description="Disordered" evidence="4">
    <location>
        <begin position="486"/>
        <end position="529"/>
    </location>
</feature>
<dbReference type="PANTHER" id="PTHR24107:SF2">
    <property type="entry name" value="NLR FAMILY CARD DOMAIN CONTAINING 3"/>
    <property type="match status" value="1"/>
</dbReference>
<feature type="compositionally biased region" description="Basic and acidic residues" evidence="4">
    <location>
        <begin position="398"/>
        <end position="407"/>
    </location>
</feature>
<feature type="compositionally biased region" description="Basic and acidic residues" evidence="4">
    <location>
        <begin position="1201"/>
        <end position="1210"/>
    </location>
</feature>
<evidence type="ECO:0000313" key="5">
    <source>
        <dbReference type="EMBL" id="CDF90862.1"/>
    </source>
</evidence>
<evidence type="ECO:0000256" key="2">
    <source>
        <dbReference type="ARBA" id="ARBA00022490"/>
    </source>
</evidence>
<feature type="compositionally biased region" description="Basic and acidic residues" evidence="4">
    <location>
        <begin position="242"/>
        <end position="251"/>
    </location>
</feature>
<dbReference type="EMBL" id="HG316461">
    <property type="protein sequence ID" value="CDF90862.1"/>
    <property type="molecule type" value="Genomic_DNA"/>
</dbReference>
<evidence type="ECO:0000256" key="4">
    <source>
        <dbReference type="SAM" id="MobiDB-lite"/>
    </source>
</evidence>
<feature type="compositionally biased region" description="Polar residues" evidence="4">
    <location>
        <begin position="170"/>
        <end position="182"/>
    </location>
</feature>
<gene>
    <name evidence="5" type="ORF">BN860_04918g</name>
</gene>
<evidence type="ECO:0000256" key="1">
    <source>
        <dbReference type="ARBA" id="ARBA00004245"/>
    </source>
</evidence>
<feature type="region of interest" description="Disordered" evidence="4">
    <location>
        <begin position="1201"/>
        <end position="1230"/>
    </location>
</feature>
<dbReference type="PANTHER" id="PTHR24107">
    <property type="entry name" value="YNEIN REGULATORY COMPLEX SUBUNIT 5"/>
    <property type="match status" value="1"/>
</dbReference>
<feature type="compositionally biased region" description="Polar residues" evidence="4">
    <location>
        <begin position="105"/>
        <end position="138"/>
    </location>
</feature>
<dbReference type="Gene3D" id="3.80.10.10">
    <property type="entry name" value="Ribonuclease Inhibitor"/>
    <property type="match status" value="1"/>
</dbReference>
<feature type="region of interest" description="Disordered" evidence="4">
    <location>
        <begin position="218"/>
        <end position="251"/>
    </location>
</feature>
<feature type="region of interest" description="Disordered" evidence="4">
    <location>
        <begin position="1275"/>
        <end position="1325"/>
    </location>
</feature>
<sequence length="1351" mass="149687">MPDSSHDPQKLLRAHKIGTLDVDWLVNARNLNTDDPVPPFEKKERKERAPSVQHETHNELPPEDPRSSMHIHANLPEHVSRTPARGRSNSVVNLKNPFDTDDDTSNALRKTKSLSAASPESQTRNYQRRASISVNSVPQKREKKMGFFKSLFSGIRKNSSPPPPPPPKTRMQNVTAPSSRRGSLSAGVPLTRARTASMSMGHHSNHQQEENHIFFHHHDQENDGEHPPKEDGGGPLFRARTHVTEEDRNARDSRLAEFLRYYKANGYPVSAFRHVDEATKNLDVGDKPTGPGAAFQVGGDDSGDENPPVTSTTKYDARGRPIPPHPTKSKLPPALKDARESLSRKSETQTEANSESDSEQSSSNRFGSFLKRVTSHHASTGASVSPTRSVHHHHHHHFDPTKLKDVPGLENMKPLRHVSFASNTYFNDPPQQICSKHPRRGEVEVKPNGSVVVHRLTPEQRKRILETTSAGVVVGGSGQLKLLNQQGEVGGDARKEEEKAPAKLSATQMHPDRYDEEEEEDDETHTAQHRNIRLAAAEAAAEARAKDTPNELTRVSTNNEEEVGVSGMAKRVTIDKPMISRRSIASNSSLSLSSMSSAESSDDELLPPPHAKIPHDVVYTRCCHLREILPIPATLKQLIPGSTDPIPLLQLRNPRPSLVEVWSFSDFLSIAPVLCLSLDGVTLSVEMFRIILSAILGKKGFEKLSLRNTPIDHEGWQVLCYFVSKSESLSALDLTMVPQIKTNAQKPSKSSLRSTIVRMESDMENRSDMNWDLLAASVAAKGGLEEVVISGARMPADQFENFIDVACIATVRLGLAYNALTKQQCQALSRWLVQSKVTGLDMGFNDLKGKLSALNDVIWDKVYNKRQKNVFRYISLNCTGLEVDAGDVSETNEVLKLISLLCYCEDLKFLDISNNPKIFPHCLSTLIDCLPVCSGLTRLHLDYESLEPTSVVTLAEALPLCTRLNYLSMLGNKFDLASYKALAEAVKKSPSLITLDVDYSGMPQKIREKLSLYTMKNVDNELNRVRSKSNTSGEKSPDSELQEELSRLLSGDIENKELYDELVQKYVQRVNIVRTKIGKVVHDLFAIRMQGQLNVEGKETLIRLCFIDASLEKRLELLEERMGKKTDTNPFSVSNSLSHVSTNRSAASEATIVPSSMASTAGLEHTGHSALLPFGRAEVEAGQEQVPQADDTVELVDKDENGNPIKHDDGPVYGVSHHHRHSSADGVDKEQLGKAAKSLDTDKIKDYLMKSDVNEVVDVIDELHNQGYRLHDLFKKQPKSSAERARLPSKRVPLRSRTSSTSVNSLSSSTSKAGSLSSRPSTDSLRAVRAENEAIDAAYDQVLDNLQRDRT</sequence>
<feature type="compositionally biased region" description="Acidic residues" evidence="4">
    <location>
        <begin position="514"/>
        <end position="523"/>
    </location>
</feature>